<sequence>MNKKTKYMLKSALILPVIGLLSACISLGTDPLPSMLTLKSNQMLDAGQVKSLNNENGLVIALPLLPRKLDTTRIPVQIDDQNIAYLTQTAWVDKPNNLFQSLLMEQISAGSNFVVMDEEQGFGKNIQRISIKFHEFGIDSRTNQAMIIADVTRHHPVNMPITKRFAANVPVAEIAPSQAGYSLNKAANMVAADILTWIK</sequence>
<dbReference type="EMBL" id="CP018154">
    <property type="protein sequence ID" value="APG62316.1"/>
    <property type="molecule type" value="Genomic_DNA"/>
</dbReference>
<accession>A0A1L3JB25</accession>
<reference evidence="2 3" key="1">
    <citation type="submission" date="2016-11" db="EMBL/GenBank/DDBJ databases">
        <title>Sphingorhabdus sp. LPB0140, isolated from marine environment.</title>
        <authorList>
            <person name="Kim E."/>
            <person name="Yi H."/>
        </authorList>
    </citation>
    <scope>NUCLEOTIDE SEQUENCE [LARGE SCALE GENOMIC DNA]</scope>
    <source>
        <strain evidence="2 3">LPB0140</strain>
    </source>
</reference>
<gene>
    <name evidence="2" type="ORF">LPB140_05290</name>
</gene>
<dbReference type="STRING" id="1913578.LPB140_05290"/>
<feature type="domain" description="ABC-type transport auxiliary lipoprotein component" evidence="1">
    <location>
        <begin position="50"/>
        <end position="194"/>
    </location>
</feature>
<keyword evidence="3" id="KW-1185">Reference proteome</keyword>
<dbReference type="SUPFAM" id="SSF159594">
    <property type="entry name" value="XCC0632-like"/>
    <property type="match status" value="1"/>
</dbReference>
<organism evidence="2 3">
    <name type="scientific">Sphingorhabdus lutea</name>
    <dbReference type="NCBI Taxonomy" id="1913578"/>
    <lineage>
        <taxon>Bacteria</taxon>
        <taxon>Pseudomonadati</taxon>
        <taxon>Pseudomonadota</taxon>
        <taxon>Alphaproteobacteria</taxon>
        <taxon>Sphingomonadales</taxon>
        <taxon>Sphingomonadaceae</taxon>
        <taxon>Sphingorhabdus</taxon>
    </lineage>
</organism>
<dbReference type="Gene3D" id="3.40.50.10610">
    <property type="entry name" value="ABC-type transport auxiliary lipoprotein component"/>
    <property type="match status" value="1"/>
</dbReference>
<dbReference type="InterPro" id="IPR005586">
    <property type="entry name" value="ABC_trans_aux"/>
</dbReference>
<dbReference type="KEGG" id="sphl:LPB140_05290"/>
<evidence type="ECO:0000313" key="3">
    <source>
        <dbReference type="Proteomes" id="UP000242561"/>
    </source>
</evidence>
<name>A0A1L3JB25_9SPHN</name>
<protein>
    <recommendedName>
        <fullName evidence="1">ABC-type transport auxiliary lipoprotein component domain-containing protein</fullName>
    </recommendedName>
</protein>
<proteinExistence type="predicted"/>
<evidence type="ECO:0000313" key="2">
    <source>
        <dbReference type="EMBL" id="APG62316.1"/>
    </source>
</evidence>
<dbReference type="PROSITE" id="PS51257">
    <property type="entry name" value="PROKAR_LIPOPROTEIN"/>
    <property type="match status" value="1"/>
</dbReference>
<dbReference type="AlphaFoldDB" id="A0A1L3JB25"/>
<dbReference type="Pfam" id="PF03886">
    <property type="entry name" value="ABC_trans_aux"/>
    <property type="match status" value="1"/>
</dbReference>
<dbReference type="Proteomes" id="UP000242561">
    <property type="component" value="Chromosome"/>
</dbReference>
<evidence type="ECO:0000259" key="1">
    <source>
        <dbReference type="Pfam" id="PF03886"/>
    </source>
</evidence>